<evidence type="ECO:0000313" key="2">
    <source>
        <dbReference type="EMBL" id="AND75281.1"/>
    </source>
</evidence>
<proteinExistence type="predicted"/>
<gene>
    <name evidence="2" type="ORF">ME3_120</name>
</gene>
<name>A0A172Q095_9CAUD</name>
<dbReference type="EMBL" id="KU935715">
    <property type="protein sequence ID" value="AND75281.1"/>
    <property type="molecule type" value="Genomic_DNA"/>
</dbReference>
<protein>
    <submittedName>
        <fullName evidence="2">Uncharacterized protein</fullName>
    </submittedName>
</protein>
<evidence type="ECO:0000256" key="1">
    <source>
        <dbReference type="SAM" id="Coils"/>
    </source>
</evidence>
<keyword evidence="1" id="KW-0175">Coiled coil</keyword>
<organism evidence="2 3">
    <name type="scientific">Acinetobacter phage vB_AbaM_ME3</name>
    <dbReference type="NCBI Taxonomy" id="1837876"/>
    <lineage>
        <taxon>Viruses</taxon>
        <taxon>Duplodnaviria</taxon>
        <taxon>Heunggongvirae</taxon>
        <taxon>Uroviricota</taxon>
        <taxon>Caudoviricetes</taxon>
        <taxon>Metrivirus</taxon>
        <taxon>Metrivirus ME3</taxon>
    </lineage>
</organism>
<sequence length="83" mass="9977">MITSPIYVAISYFFKNVNNKKEAEQIYNELEDTIKRNEQGIDGLQLDFEHIQDPEKMLRYVEELADVISKRRLEERYEPRHST</sequence>
<feature type="coiled-coil region" evidence="1">
    <location>
        <begin position="20"/>
        <end position="47"/>
    </location>
</feature>
<reference evidence="3" key="1">
    <citation type="submission" date="2016-03" db="EMBL/GenBank/DDBJ databases">
        <title>Characterization of Acinetobacter baumannii phage vB_AbaM_ME3.</title>
        <authorList>
            <person name="Buttimer C.T.H."/>
            <person name="Elbreki M."/>
            <person name="Coffey A."/>
        </authorList>
    </citation>
    <scope>NUCLEOTIDE SEQUENCE [LARGE SCALE GENOMIC DNA]</scope>
</reference>
<accession>A0A172Q095</accession>
<keyword evidence="3" id="KW-1185">Reference proteome</keyword>
<evidence type="ECO:0000313" key="3">
    <source>
        <dbReference type="Proteomes" id="UP000225947"/>
    </source>
</evidence>
<dbReference type="Proteomes" id="UP000225947">
    <property type="component" value="Segment"/>
</dbReference>